<name>A0A6G0I7S8_LARCR</name>
<protein>
    <submittedName>
        <fullName evidence="2">Uncharacterized protein</fullName>
    </submittedName>
</protein>
<accession>A0A6G0I7S8</accession>
<comment type="caution">
    <text evidence="2">The sequence shown here is derived from an EMBL/GenBank/DDBJ whole genome shotgun (WGS) entry which is preliminary data.</text>
</comment>
<feature type="region of interest" description="Disordered" evidence="1">
    <location>
        <begin position="977"/>
        <end position="1013"/>
    </location>
</feature>
<evidence type="ECO:0000256" key="1">
    <source>
        <dbReference type="SAM" id="MobiDB-lite"/>
    </source>
</evidence>
<gene>
    <name evidence="2" type="ORF">D5F01_LYC13320</name>
</gene>
<reference evidence="2 3" key="1">
    <citation type="submission" date="2019-07" db="EMBL/GenBank/DDBJ databases">
        <title>Chromosome genome assembly for large yellow croaker.</title>
        <authorList>
            <person name="Xiao S."/>
        </authorList>
    </citation>
    <scope>NUCLEOTIDE SEQUENCE [LARGE SCALE GENOMIC DNA]</scope>
    <source>
        <strain evidence="2">JMULYC20181020</strain>
        <tissue evidence="2">Muscle</tissue>
    </source>
</reference>
<dbReference type="AlphaFoldDB" id="A0A6G0I7S8"/>
<organism evidence="2 3">
    <name type="scientific">Larimichthys crocea</name>
    <name type="common">Large yellow croaker</name>
    <name type="synonym">Pseudosciaena crocea</name>
    <dbReference type="NCBI Taxonomy" id="215358"/>
    <lineage>
        <taxon>Eukaryota</taxon>
        <taxon>Metazoa</taxon>
        <taxon>Chordata</taxon>
        <taxon>Craniata</taxon>
        <taxon>Vertebrata</taxon>
        <taxon>Euteleostomi</taxon>
        <taxon>Actinopterygii</taxon>
        <taxon>Neopterygii</taxon>
        <taxon>Teleostei</taxon>
        <taxon>Neoteleostei</taxon>
        <taxon>Acanthomorphata</taxon>
        <taxon>Eupercaria</taxon>
        <taxon>Sciaenidae</taxon>
        <taxon>Larimichthys</taxon>
    </lineage>
</organism>
<sequence length="1032" mass="113791">MSGVLPEPRWSGEPTLLSDDLCVIVPDKGGPGALPARLLDRADCFFQLNYSPRCAGASGELAALSAEGGTGALIEMSGIERAVCSESARGYEEPKLSRIYKASRRKQRCLFDVEVDSPAILDPGCKGPLYKMSRLGSPKMKKLRESSGTLFTIGDGEFFPRIEVAREDDLDKSEEDTLSYPLPIYNLNLTIKSSPHHYSMVRADRPSGECGSVYEACLDEAVLLGHCARVFVTRGTKKNFDVSACLTWFYRAVHPCVPDMNVGDVMLDYEFALHGRGEHSPIYALLSHLAESCRVNSFIVHKLITLTRHRGASAWTRGADAPFHTQRLRAFLCAQDHRLAPMLSRCCDPKPLHPSELWGGCELLPRGDEEELLLRAYSRTLGPVFEFEKVDRFPSKVATSLGDWTLMRLTHRSSAVSRYPGTAVVDGFTIAFASESPLLYLRGRGPLVQKLESVAVVVESGSLYRMNVLKDEDPEWPLPDPIDAREHIKCKNKSTVIGGMFMRPGRRDPLEGHEGTGRSWNKLTALLWTFKKAPGESYRDQDWEMEYPLSESLTRIGPHLNSNCGAVTVKWLCDAPPVSLSFGLQSSGMSNRGGVMLGRIEIVSGTARIRDTDAWRGFDVLCSRLLACPSEKVWTRGVCKVTNKGLCTFGREALVPIANLIVIVEPGEWYASPRHDIGDRDFAAAVLKGEQEDEEEEDPIVHREVCSASEFIAALARRMLSGKVHEELEIKCLRRGVYNYLQRALAWFAGATGPFRSRTVTVFTPEADSATEPWTHTLPPDLDVLKTSSTRYLVSCEKACGSREDVAILLTKSEEIIRVSSGGNLVLHSDPRTLKLSAIRGEPGLHAVIKTPVDGTTKGGDGDCEEVHVRCDRSLREFCKLHRLPRGIRGPKTWKRPLPWSKKDPGSVCSKISELKYRLESGRMDFEEALARDAGGCQHFWGDGEQLLDWKRCSDGKLIPRRVRFWCLIDVQRSVCSNSNSNSSNSNSNSNSSSSSGSGSSGSSSSSSSSSNDGSLYVHALLTHFGTACTAG</sequence>
<dbReference type="Proteomes" id="UP000424527">
    <property type="component" value="Unassembled WGS sequence"/>
</dbReference>
<keyword evidence="3" id="KW-1185">Reference proteome</keyword>
<evidence type="ECO:0000313" key="2">
    <source>
        <dbReference type="EMBL" id="KAE8287282.1"/>
    </source>
</evidence>
<feature type="compositionally biased region" description="Low complexity" evidence="1">
    <location>
        <begin position="977"/>
        <end position="1012"/>
    </location>
</feature>
<proteinExistence type="predicted"/>
<evidence type="ECO:0000313" key="3">
    <source>
        <dbReference type="Proteomes" id="UP000424527"/>
    </source>
</evidence>
<dbReference type="EMBL" id="REGW02000013">
    <property type="protein sequence ID" value="KAE8287282.1"/>
    <property type="molecule type" value="Genomic_DNA"/>
</dbReference>